<gene>
    <name evidence="1" type="ORF">GPM918_LOCUS29347</name>
    <name evidence="2" type="ORF">OVA965_LOCUS38414</name>
    <name evidence="3" type="ORF">SRO942_LOCUS29922</name>
    <name evidence="4" type="ORF">TMI583_LOCUS39600</name>
</gene>
<evidence type="ECO:0000313" key="5">
    <source>
        <dbReference type="Proteomes" id="UP000663829"/>
    </source>
</evidence>
<dbReference type="Proteomes" id="UP000682733">
    <property type="component" value="Unassembled WGS sequence"/>
</dbReference>
<protein>
    <submittedName>
        <fullName evidence="1">Uncharacterized protein</fullName>
    </submittedName>
</protein>
<evidence type="ECO:0000313" key="1">
    <source>
        <dbReference type="EMBL" id="CAF1318324.1"/>
    </source>
</evidence>
<comment type="caution">
    <text evidence="1">The sequence shown here is derived from an EMBL/GenBank/DDBJ whole genome shotgun (WGS) entry which is preliminary data.</text>
</comment>
<dbReference type="EMBL" id="CAJNOK010037882">
    <property type="protein sequence ID" value="CAF1534150.1"/>
    <property type="molecule type" value="Genomic_DNA"/>
</dbReference>
<proteinExistence type="predicted"/>
<dbReference type="Proteomes" id="UP000677228">
    <property type="component" value="Unassembled WGS sequence"/>
</dbReference>
<sequence>MDNVLVQTVPTGEILPTANLTWNKYGTSFVAPNSSVILHMISNANGGDGNDFVVDDITVAPCLTPVCGGYVLNWGQQAD</sequence>
<keyword evidence="5" id="KW-1185">Reference proteome</keyword>
<reference evidence="1" key="1">
    <citation type="submission" date="2021-02" db="EMBL/GenBank/DDBJ databases">
        <authorList>
            <person name="Nowell W R."/>
        </authorList>
    </citation>
    <scope>NUCLEOTIDE SEQUENCE</scope>
</reference>
<dbReference type="EMBL" id="CAJNOQ010013280">
    <property type="protein sequence ID" value="CAF1318324.1"/>
    <property type="molecule type" value="Genomic_DNA"/>
</dbReference>
<accession>A0A815EZS5</accession>
<organism evidence="1 5">
    <name type="scientific">Didymodactylos carnosus</name>
    <dbReference type="NCBI Taxonomy" id="1234261"/>
    <lineage>
        <taxon>Eukaryota</taxon>
        <taxon>Metazoa</taxon>
        <taxon>Spiralia</taxon>
        <taxon>Gnathifera</taxon>
        <taxon>Rotifera</taxon>
        <taxon>Eurotatoria</taxon>
        <taxon>Bdelloidea</taxon>
        <taxon>Philodinida</taxon>
        <taxon>Philodinidae</taxon>
        <taxon>Didymodactylos</taxon>
    </lineage>
</organism>
<dbReference type="AlphaFoldDB" id="A0A815EZS5"/>
<evidence type="ECO:0000313" key="4">
    <source>
        <dbReference type="EMBL" id="CAF4321498.1"/>
    </source>
</evidence>
<dbReference type="EMBL" id="CAJOBC010046300">
    <property type="protein sequence ID" value="CAF4161954.1"/>
    <property type="molecule type" value="Genomic_DNA"/>
</dbReference>
<dbReference type="Proteomes" id="UP000663829">
    <property type="component" value="Unassembled WGS sequence"/>
</dbReference>
<dbReference type="Proteomes" id="UP000681722">
    <property type="component" value="Unassembled WGS sequence"/>
</dbReference>
<evidence type="ECO:0000313" key="3">
    <source>
        <dbReference type="EMBL" id="CAF4161954.1"/>
    </source>
</evidence>
<dbReference type="EMBL" id="CAJOBA010060148">
    <property type="protein sequence ID" value="CAF4321498.1"/>
    <property type="molecule type" value="Genomic_DNA"/>
</dbReference>
<name>A0A815EZS5_9BILA</name>
<evidence type="ECO:0000313" key="2">
    <source>
        <dbReference type="EMBL" id="CAF1534150.1"/>
    </source>
</evidence>